<dbReference type="SUPFAM" id="SSF47413">
    <property type="entry name" value="lambda repressor-like DNA-binding domains"/>
    <property type="match status" value="1"/>
</dbReference>
<dbReference type="InterPro" id="IPR031856">
    <property type="entry name" value="YdaS_toxin-like"/>
</dbReference>
<name>A0A2U3N3N2_9GAMM</name>
<dbReference type="FunCoup" id="A0A2U3N3N2">
    <property type="interactions" value="19"/>
</dbReference>
<organism evidence="1 2">
    <name type="scientific">Acinetobacter stercoris</name>
    <dbReference type="NCBI Taxonomy" id="2126983"/>
    <lineage>
        <taxon>Bacteria</taxon>
        <taxon>Pseudomonadati</taxon>
        <taxon>Pseudomonadota</taxon>
        <taxon>Gammaproteobacteria</taxon>
        <taxon>Moraxellales</taxon>
        <taxon>Moraxellaceae</taxon>
        <taxon>Acinetobacter</taxon>
    </lineage>
</organism>
<dbReference type="InParanoid" id="A0A2U3N3N2"/>
<dbReference type="Pfam" id="PF15943">
    <property type="entry name" value="YdaS_toxin"/>
    <property type="match status" value="1"/>
</dbReference>
<keyword evidence="2" id="KW-1185">Reference proteome</keyword>
<dbReference type="InterPro" id="IPR010982">
    <property type="entry name" value="Lambda_DNA-bd_dom_sf"/>
</dbReference>
<dbReference type="RefSeq" id="WP_121975690.1">
    <property type="nucleotide sequence ID" value="NZ_OOGT01000254.1"/>
</dbReference>
<protein>
    <recommendedName>
        <fullName evidence="3">Cro/Cl family transcriptional regulator</fullName>
    </recommendedName>
</protein>
<dbReference type="OrthoDB" id="6446140at2"/>
<dbReference type="AlphaFoldDB" id="A0A2U3N3N2"/>
<dbReference type="GO" id="GO:0003677">
    <property type="term" value="F:DNA binding"/>
    <property type="evidence" value="ECO:0007669"/>
    <property type="project" value="InterPro"/>
</dbReference>
<dbReference type="Proteomes" id="UP000245974">
    <property type="component" value="Unassembled WGS sequence"/>
</dbReference>
<evidence type="ECO:0008006" key="3">
    <source>
        <dbReference type="Google" id="ProtNLM"/>
    </source>
</evidence>
<dbReference type="Gene3D" id="1.10.260.40">
    <property type="entry name" value="lambda repressor-like DNA-binding domains"/>
    <property type="match status" value="1"/>
</dbReference>
<accession>A0A2U3N3N2</accession>
<evidence type="ECO:0000313" key="1">
    <source>
        <dbReference type="EMBL" id="SPL72297.1"/>
    </source>
</evidence>
<proteinExistence type="predicted"/>
<reference evidence="2" key="1">
    <citation type="submission" date="2018-03" db="EMBL/GenBank/DDBJ databases">
        <authorList>
            <person name="Blom J."/>
        </authorList>
    </citation>
    <scope>NUCLEOTIDE SEQUENCE [LARGE SCALE GENOMIC DNA]</scope>
    <source>
        <strain evidence="2">KPC-SM-21</strain>
    </source>
</reference>
<sequence length="81" mass="9070">MSTPEKAFAKAVKLAGSKSALAKKLEITPWALSKWNPERIPDDRCLAIEDLTNGEVKAEELRPDINWIYVRAMKNSSSQVI</sequence>
<evidence type="ECO:0000313" key="2">
    <source>
        <dbReference type="Proteomes" id="UP000245974"/>
    </source>
</evidence>
<dbReference type="EMBL" id="OOGT01000254">
    <property type="protein sequence ID" value="SPL72297.1"/>
    <property type="molecule type" value="Genomic_DNA"/>
</dbReference>
<gene>
    <name evidence="1" type="ORF">KPC_3475</name>
</gene>